<dbReference type="PANTHER" id="PTHR11319:SF35">
    <property type="entry name" value="OUTER MEMBRANE PROTEIN PMPC-RELATED"/>
    <property type="match status" value="1"/>
</dbReference>
<feature type="transmembrane region" description="Helical" evidence="8">
    <location>
        <begin position="277"/>
        <end position="296"/>
    </location>
</feature>
<evidence type="ECO:0000313" key="10">
    <source>
        <dbReference type="Proteomes" id="UP000664859"/>
    </source>
</evidence>
<dbReference type="Proteomes" id="UP000664859">
    <property type="component" value="Unassembled WGS sequence"/>
</dbReference>
<keyword evidence="8" id="KW-0812">Transmembrane</keyword>
<dbReference type="AlphaFoldDB" id="A0A836CBB8"/>
<feature type="transmembrane region" description="Helical" evidence="8">
    <location>
        <begin position="568"/>
        <end position="593"/>
    </location>
</feature>
<comment type="subcellular location">
    <subcellularLocation>
        <location evidence="1">Cell envelope</location>
    </subcellularLocation>
    <subcellularLocation>
        <location evidence="2">Cell outer membrane</location>
    </subcellularLocation>
    <subcellularLocation>
        <location evidence="3">Secreted</location>
    </subcellularLocation>
</comment>
<feature type="transmembrane region" description="Helical" evidence="8">
    <location>
        <begin position="452"/>
        <end position="474"/>
    </location>
</feature>
<name>A0A836CBB8_9STRA</name>
<sequence>MSADVIGGAINNDPLSNFKCTDSVFIGNSAVGSGGAIANDGNMTCATTRFVSNSAVGSGGAIGGSGTIYCSATNFSGNSAAAGGAVFTGAAQQNLNFNGCAFLGNSAGAGAGGAILQQGNSTMSSAVLEASTFEGNTAGCCYTGGYEANAQYTCLDATAGYSTSLQCCSAGQYIGGGNNGALLCKPCFSNALDCSGIVVGSTVATLPLMSGYWRETLQQESIRDCWNPGACKGGMAVAEGDPLNYCAEGYQGPYCAVCRDGYAGLSGYRCSKCTPSAAAVAFAGLALLMMALALVFRRLRIPVVVFQVLTQFVRVTGVLLPLHYLQFLRGLDFVNLDLTWLTAPACVANFNFYDRLLISTLAPPVVAMLIFTPRMVAVAVSHARGAASRGPPLLQRVIARDMNALLVFVFLIFSGVSLTVFQTFACDDTLPVAYLRADYSIRCYTPAHRAHMAYAAAMILVYPIGIPALFACTLRRHMLRQRQRGEALSVDPPPTTEAAASAAFLWRPYRTNAPYYECAECVRRLLLTGVLVFITPGTAGQSAAACVFAFATSVAYDHVRPHRARSDACLYVVGYIVIFASMFTALLMQGAYINDVSQAAIGGLLIALNVLLVLLAIGQVYVGMSSKSWDWNASLNALIVVFAERF</sequence>
<dbReference type="GO" id="GO:0005576">
    <property type="term" value="C:extracellular region"/>
    <property type="evidence" value="ECO:0007669"/>
    <property type="project" value="UniProtKB-SubCell"/>
</dbReference>
<dbReference type="OrthoDB" id="509564at2759"/>
<evidence type="ECO:0000256" key="1">
    <source>
        <dbReference type="ARBA" id="ARBA00004196"/>
    </source>
</evidence>
<keyword evidence="4" id="KW-0964">Secreted</keyword>
<dbReference type="EMBL" id="JAFCMP010000423">
    <property type="protein sequence ID" value="KAG5180055.1"/>
    <property type="molecule type" value="Genomic_DNA"/>
</dbReference>
<evidence type="ECO:0000256" key="3">
    <source>
        <dbReference type="ARBA" id="ARBA00004613"/>
    </source>
</evidence>
<evidence type="ECO:0000256" key="2">
    <source>
        <dbReference type="ARBA" id="ARBA00004442"/>
    </source>
</evidence>
<gene>
    <name evidence="9" type="ORF">JKP88DRAFT_279979</name>
</gene>
<feature type="transmembrane region" description="Helical" evidence="8">
    <location>
        <begin position="361"/>
        <end position="383"/>
    </location>
</feature>
<dbReference type="NCBIfam" id="TIGR01376">
    <property type="entry name" value="POMP_repeat"/>
    <property type="match status" value="1"/>
</dbReference>
<keyword evidence="8" id="KW-1133">Transmembrane helix</keyword>
<evidence type="ECO:0000256" key="4">
    <source>
        <dbReference type="ARBA" id="ARBA00022525"/>
    </source>
</evidence>
<evidence type="ECO:0000256" key="6">
    <source>
        <dbReference type="ARBA" id="ARBA00023136"/>
    </source>
</evidence>
<feature type="transmembrane region" description="Helical" evidence="8">
    <location>
        <begin position="303"/>
        <end position="325"/>
    </location>
</feature>
<proteinExistence type="predicted"/>
<keyword evidence="6 8" id="KW-0472">Membrane</keyword>
<comment type="caution">
    <text evidence="9">The sequence shown here is derived from an EMBL/GenBank/DDBJ whole genome shotgun (WGS) entry which is preliminary data.</text>
</comment>
<feature type="transmembrane region" description="Helical" evidence="8">
    <location>
        <begin position="404"/>
        <end position="425"/>
    </location>
</feature>
<keyword evidence="5" id="KW-0732">Signal</keyword>
<dbReference type="PANTHER" id="PTHR11319">
    <property type="entry name" value="G PROTEIN-COUPLED RECEPTOR-RELATED"/>
    <property type="match status" value="1"/>
</dbReference>
<evidence type="ECO:0000256" key="8">
    <source>
        <dbReference type="SAM" id="Phobius"/>
    </source>
</evidence>
<keyword evidence="10" id="KW-1185">Reference proteome</keyword>
<evidence type="ECO:0000256" key="5">
    <source>
        <dbReference type="ARBA" id="ARBA00022729"/>
    </source>
</evidence>
<feature type="transmembrane region" description="Helical" evidence="8">
    <location>
        <begin position="599"/>
        <end position="622"/>
    </location>
</feature>
<organism evidence="9 10">
    <name type="scientific">Tribonema minus</name>
    <dbReference type="NCBI Taxonomy" id="303371"/>
    <lineage>
        <taxon>Eukaryota</taxon>
        <taxon>Sar</taxon>
        <taxon>Stramenopiles</taxon>
        <taxon>Ochrophyta</taxon>
        <taxon>PX clade</taxon>
        <taxon>Xanthophyceae</taxon>
        <taxon>Tribonematales</taxon>
        <taxon>Tribonemataceae</taxon>
        <taxon>Tribonema</taxon>
    </lineage>
</organism>
<reference evidence="9" key="1">
    <citation type="submission" date="2021-02" db="EMBL/GenBank/DDBJ databases">
        <title>First Annotated Genome of the Yellow-green Alga Tribonema minus.</title>
        <authorList>
            <person name="Mahan K.M."/>
        </authorList>
    </citation>
    <scope>NUCLEOTIDE SEQUENCE</scope>
    <source>
        <strain evidence="9">UTEX B ZZ1240</strain>
    </source>
</reference>
<evidence type="ECO:0000256" key="7">
    <source>
        <dbReference type="ARBA" id="ARBA00023237"/>
    </source>
</evidence>
<dbReference type="InterPro" id="IPR003368">
    <property type="entry name" value="POMP_repeat"/>
</dbReference>
<protein>
    <submittedName>
        <fullName evidence="9">Uncharacterized protein</fullName>
    </submittedName>
</protein>
<keyword evidence="7" id="KW-0998">Cell outer membrane</keyword>
<accession>A0A836CBB8</accession>
<evidence type="ECO:0000313" key="9">
    <source>
        <dbReference type="EMBL" id="KAG5180055.1"/>
    </source>
</evidence>